<proteinExistence type="predicted"/>
<dbReference type="EMBL" id="WOTB01000013">
    <property type="protein sequence ID" value="NHN85143.1"/>
    <property type="molecule type" value="Genomic_DNA"/>
</dbReference>
<evidence type="ECO:0000313" key="2">
    <source>
        <dbReference type="EMBL" id="NHN85143.1"/>
    </source>
</evidence>
<name>A0ABX0JSX7_9PROT</name>
<dbReference type="Gene3D" id="3.40.1350.110">
    <property type="match status" value="1"/>
</dbReference>
<dbReference type="Proteomes" id="UP000635278">
    <property type="component" value="Unassembled WGS sequence"/>
</dbReference>
<dbReference type="RefSeq" id="WP_173583540.1">
    <property type="nucleotide sequence ID" value="NZ_WOTB01000013.1"/>
</dbReference>
<sequence length="134" mass="15152">MRDKGPGLLMAGQPTGDWSGGVTWWSQGGGIQQQGNPFEVWDAQRLKADGYEWLADYRSTSTYWKAFDEWQVSSGTAVSDKTIDLKAASYQSMSRIEGRLLANVRQMLRYQTDEGTFLYTNDPDHNQSDELRAC</sequence>
<dbReference type="InterPro" id="IPR033799">
    <property type="entry name" value="CdiA_EC869-like"/>
</dbReference>
<organism evidence="2 3">
    <name type="scientific">Acetobacter musti</name>
    <dbReference type="NCBI Taxonomy" id="864732"/>
    <lineage>
        <taxon>Bacteria</taxon>
        <taxon>Pseudomonadati</taxon>
        <taxon>Pseudomonadota</taxon>
        <taxon>Alphaproteobacteria</taxon>
        <taxon>Acetobacterales</taxon>
        <taxon>Acetobacteraceae</taxon>
        <taxon>Acetobacter</taxon>
    </lineage>
</organism>
<gene>
    <name evidence="2" type="ORF">GOB93_10890</name>
</gene>
<reference evidence="2 3" key="1">
    <citation type="journal article" date="2020" name="Int. J. Syst. Evol. Microbiol.">
        <title>Novel acetic acid bacteria from cider fermentations: Acetobacter conturbans sp. nov. and Acetobacter fallax sp. nov.</title>
        <authorList>
            <person name="Sombolestani A.S."/>
            <person name="Cleenwerck I."/>
            <person name="Cnockaert M."/>
            <person name="Borremans W."/>
            <person name="Wieme A.D."/>
            <person name="De Vuyst L."/>
            <person name="Vandamme P."/>
        </authorList>
    </citation>
    <scope>NUCLEOTIDE SEQUENCE [LARGE SCALE GENOMIC DNA]</scope>
    <source>
        <strain evidence="2 3">LMG 30640</strain>
    </source>
</reference>
<evidence type="ECO:0000313" key="3">
    <source>
        <dbReference type="Proteomes" id="UP000635278"/>
    </source>
</evidence>
<protein>
    <recommendedName>
        <fullName evidence="1">CdiA toxin EC869-like domain-containing protein</fullName>
    </recommendedName>
</protein>
<accession>A0ABX0JSX7</accession>
<evidence type="ECO:0000259" key="1">
    <source>
        <dbReference type="Pfam" id="PF21111"/>
    </source>
</evidence>
<dbReference type="Pfam" id="PF21111">
    <property type="entry name" value="CDI_toxin_EC869_like"/>
    <property type="match status" value="1"/>
</dbReference>
<feature type="domain" description="CdiA toxin EC869-like" evidence="1">
    <location>
        <begin position="34"/>
        <end position="114"/>
    </location>
</feature>
<keyword evidence="3" id="KW-1185">Reference proteome</keyword>
<comment type="caution">
    <text evidence="2">The sequence shown here is derived from an EMBL/GenBank/DDBJ whole genome shotgun (WGS) entry which is preliminary data.</text>
</comment>